<dbReference type="GO" id="GO:0005839">
    <property type="term" value="C:proteasome core complex"/>
    <property type="evidence" value="ECO:0007669"/>
    <property type="project" value="InterPro"/>
</dbReference>
<dbReference type="AlphaFoldDB" id="A0A7J7D7W9"/>
<protein>
    <submittedName>
        <fullName evidence="1">Proteasome subunit alpha type-4-like</fullName>
    </submittedName>
</protein>
<sequence>MADTEDWGAEAYSSVEAIGNAGTAIAMLSKDGLVLVGEKKVNSKFLRTAKSTQKMYKNDDHGSLCCGGYNV</sequence>
<dbReference type="Pfam" id="PF00227">
    <property type="entry name" value="Proteasome"/>
    <property type="match status" value="1"/>
</dbReference>
<dbReference type="EMBL" id="JAAARO010000009">
    <property type="protein sequence ID" value="KAF5742388.1"/>
    <property type="molecule type" value="Genomic_DNA"/>
</dbReference>
<dbReference type="Gene3D" id="3.60.20.10">
    <property type="entry name" value="Glutamine Phosphoribosylpyrophosphate, subunit 1, domain 1"/>
    <property type="match status" value="1"/>
</dbReference>
<dbReference type="Proteomes" id="UP000593562">
    <property type="component" value="Unassembled WGS sequence"/>
</dbReference>
<dbReference type="InParanoid" id="A0A7J7D7W9"/>
<gene>
    <name evidence="1" type="ORF">HS088_TW09G00436</name>
</gene>
<reference evidence="1 2" key="1">
    <citation type="journal article" date="2020" name="Nat. Commun.">
        <title>Genome of Tripterygium wilfordii and identification of cytochrome P450 involved in triptolide biosynthesis.</title>
        <authorList>
            <person name="Tu L."/>
            <person name="Su P."/>
            <person name="Zhang Z."/>
            <person name="Gao L."/>
            <person name="Wang J."/>
            <person name="Hu T."/>
            <person name="Zhou J."/>
            <person name="Zhang Y."/>
            <person name="Zhao Y."/>
            <person name="Liu Y."/>
            <person name="Song Y."/>
            <person name="Tong Y."/>
            <person name="Lu Y."/>
            <person name="Yang J."/>
            <person name="Xu C."/>
            <person name="Jia M."/>
            <person name="Peters R.J."/>
            <person name="Huang L."/>
            <person name="Gao W."/>
        </authorList>
    </citation>
    <scope>NUCLEOTIDE SEQUENCE [LARGE SCALE GENOMIC DNA]</scope>
    <source>
        <strain evidence="2">cv. XIE 37</strain>
        <tissue evidence="1">Leaf</tissue>
    </source>
</reference>
<accession>A0A7J7D7W9</accession>
<dbReference type="InterPro" id="IPR001353">
    <property type="entry name" value="Proteasome_sua/b"/>
</dbReference>
<keyword evidence="1" id="KW-0647">Proteasome</keyword>
<proteinExistence type="predicted"/>
<keyword evidence="2" id="KW-1185">Reference proteome</keyword>
<organism evidence="1 2">
    <name type="scientific">Tripterygium wilfordii</name>
    <name type="common">Thunder God vine</name>
    <dbReference type="NCBI Taxonomy" id="458696"/>
    <lineage>
        <taxon>Eukaryota</taxon>
        <taxon>Viridiplantae</taxon>
        <taxon>Streptophyta</taxon>
        <taxon>Embryophyta</taxon>
        <taxon>Tracheophyta</taxon>
        <taxon>Spermatophyta</taxon>
        <taxon>Magnoliopsida</taxon>
        <taxon>eudicotyledons</taxon>
        <taxon>Gunneridae</taxon>
        <taxon>Pentapetalae</taxon>
        <taxon>rosids</taxon>
        <taxon>fabids</taxon>
        <taxon>Celastrales</taxon>
        <taxon>Celastraceae</taxon>
        <taxon>Tripterygium</taxon>
    </lineage>
</organism>
<dbReference type="SUPFAM" id="SSF56235">
    <property type="entry name" value="N-terminal nucleophile aminohydrolases (Ntn hydrolases)"/>
    <property type="match status" value="1"/>
</dbReference>
<evidence type="ECO:0000313" key="2">
    <source>
        <dbReference type="Proteomes" id="UP000593562"/>
    </source>
</evidence>
<evidence type="ECO:0000313" key="1">
    <source>
        <dbReference type="EMBL" id="KAF5742388.1"/>
    </source>
</evidence>
<comment type="caution">
    <text evidence="1">The sequence shown here is derived from an EMBL/GenBank/DDBJ whole genome shotgun (WGS) entry which is preliminary data.</text>
</comment>
<dbReference type="GO" id="GO:0051603">
    <property type="term" value="P:proteolysis involved in protein catabolic process"/>
    <property type="evidence" value="ECO:0007669"/>
    <property type="project" value="InterPro"/>
</dbReference>
<name>A0A7J7D7W9_TRIWF</name>
<dbReference type="InterPro" id="IPR029055">
    <property type="entry name" value="Ntn_hydrolases_N"/>
</dbReference>